<protein>
    <submittedName>
        <fullName evidence="2">Uncharacterized protein</fullName>
    </submittedName>
</protein>
<proteinExistence type="predicted"/>
<dbReference type="Proteomes" id="UP000887580">
    <property type="component" value="Unplaced"/>
</dbReference>
<evidence type="ECO:0000313" key="2">
    <source>
        <dbReference type="WBParaSite" id="PS1159_v2.g17625.t1"/>
    </source>
</evidence>
<name>A0AC35FHI4_9BILA</name>
<evidence type="ECO:0000313" key="1">
    <source>
        <dbReference type="Proteomes" id="UP000887580"/>
    </source>
</evidence>
<reference evidence="2" key="1">
    <citation type="submission" date="2022-11" db="UniProtKB">
        <authorList>
            <consortium name="WormBaseParasite"/>
        </authorList>
    </citation>
    <scope>IDENTIFICATION</scope>
</reference>
<accession>A0AC35FHI4</accession>
<dbReference type="WBParaSite" id="PS1159_v2.g17625.t1">
    <property type="protein sequence ID" value="PS1159_v2.g17625.t1"/>
    <property type="gene ID" value="PS1159_v2.g17625"/>
</dbReference>
<organism evidence="1 2">
    <name type="scientific">Panagrolaimus sp. PS1159</name>
    <dbReference type="NCBI Taxonomy" id="55785"/>
    <lineage>
        <taxon>Eukaryota</taxon>
        <taxon>Metazoa</taxon>
        <taxon>Ecdysozoa</taxon>
        <taxon>Nematoda</taxon>
        <taxon>Chromadorea</taxon>
        <taxon>Rhabditida</taxon>
        <taxon>Tylenchina</taxon>
        <taxon>Panagrolaimomorpha</taxon>
        <taxon>Panagrolaimoidea</taxon>
        <taxon>Panagrolaimidae</taxon>
        <taxon>Panagrolaimus</taxon>
    </lineage>
</organism>
<sequence>MDNPNFASDAIVVINKIQENDNSEAPLPLNKEATEVDATCDANIEKNRDASTQTSESQITITPESIANWMKPILNDPANLKLVAIVISIFSMMYVTLRLNSAYQVIPSLVINCFSLFYSIYAIFVTVIVKNEEKNSDILKKVFGGRNIYWHEFHSTMTLLAALGNLSFIVFDTMYSSSNVFFSLTNTMVFGYEFYLTTKTANLFVTKETFPKCNCKIVKGFLGLFQRYPTKFNILKLACFIAAFVLYLFQSYRTRSYFIYCSVAAISGSSIPILLRLTNDIKWYSSSPKTHTYFSIGITLYAFLAVLTNSVDVQYDYRWYWAHQNFPTISPISFSISCIIFALSLFDLYSQAIFNKSHPIIDSTENPSSVKIEQRPLRNLPTIIENPLGIEGVKEVYEY</sequence>